<organism evidence="2 3">
    <name type="scientific">Clunio marinus</name>
    <dbReference type="NCBI Taxonomy" id="568069"/>
    <lineage>
        <taxon>Eukaryota</taxon>
        <taxon>Metazoa</taxon>
        <taxon>Ecdysozoa</taxon>
        <taxon>Arthropoda</taxon>
        <taxon>Hexapoda</taxon>
        <taxon>Insecta</taxon>
        <taxon>Pterygota</taxon>
        <taxon>Neoptera</taxon>
        <taxon>Endopterygota</taxon>
        <taxon>Diptera</taxon>
        <taxon>Nematocera</taxon>
        <taxon>Chironomoidea</taxon>
        <taxon>Chironomidae</taxon>
        <taxon>Clunio</taxon>
    </lineage>
</organism>
<evidence type="ECO:0000313" key="2">
    <source>
        <dbReference type="EMBL" id="CRL08003.1"/>
    </source>
</evidence>
<feature type="region of interest" description="Disordered" evidence="1">
    <location>
        <begin position="26"/>
        <end position="66"/>
    </location>
</feature>
<dbReference type="EMBL" id="CVRI01000074">
    <property type="protein sequence ID" value="CRL08003.1"/>
    <property type="molecule type" value="Genomic_DNA"/>
</dbReference>
<feature type="compositionally biased region" description="Basic and acidic residues" evidence="1">
    <location>
        <begin position="27"/>
        <end position="47"/>
    </location>
</feature>
<accession>A0A1J1J6G9</accession>
<evidence type="ECO:0000313" key="3">
    <source>
        <dbReference type="Proteomes" id="UP000183832"/>
    </source>
</evidence>
<proteinExistence type="predicted"/>
<name>A0A1J1J6G9_9DIPT</name>
<sequence length="169" mass="19497">VNEIRHAFEDYIKVVQHTESSLGTYESEIKLRSPERHSERGVNKIDDLTSVADDSQHSESETSVAVSLWKNPSESLELSRRKNVHAAQSKMKSELFSNNYDEEYDNEEDEKINSKANSGLKVHETREIPVHSLTDYKLTALATNKNIKKVFKQEFYGQQEIYNNYDQGI</sequence>
<gene>
    <name evidence="2" type="ORF">CLUMA_CG020906</name>
</gene>
<reference evidence="2 3" key="1">
    <citation type="submission" date="2015-04" db="EMBL/GenBank/DDBJ databases">
        <authorList>
            <person name="Syromyatnikov M.Y."/>
            <person name="Popov V.N."/>
        </authorList>
    </citation>
    <scope>NUCLEOTIDE SEQUENCE [LARGE SCALE GENOMIC DNA]</scope>
</reference>
<protein>
    <submittedName>
        <fullName evidence="2">CLUMA_CG020906, isoform A</fullName>
    </submittedName>
</protein>
<feature type="non-terminal residue" evidence="2">
    <location>
        <position position="1"/>
    </location>
</feature>
<dbReference type="Proteomes" id="UP000183832">
    <property type="component" value="Unassembled WGS sequence"/>
</dbReference>
<keyword evidence="3" id="KW-1185">Reference proteome</keyword>
<dbReference type="AlphaFoldDB" id="A0A1J1J6G9"/>
<evidence type="ECO:0000256" key="1">
    <source>
        <dbReference type="SAM" id="MobiDB-lite"/>
    </source>
</evidence>